<evidence type="ECO:0000256" key="4">
    <source>
        <dbReference type="ARBA" id="ARBA00022692"/>
    </source>
</evidence>
<feature type="transmembrane region" description="Helical" evidence="12">
    <location>
        <begin position="20"/>
        <end position="41"/>
    </location>
</feature>
<dbReference type="OrthoDB" id="9774769at2"/>
<keyword evidence="8 12" id="KW-0472">Membrane</keyword>
<proteinExistence type="inferred from homology"/>
<dbReference type="NCBIfam" id="TIGR00916">
    <property type="entry name" value="2A0604s01"/>
    <property type="match status" value="1"/>
</dbReference>
<feature type="transmembrane region" description="Helical" evidence="12">
    <location>
        <begin position="137"/>
        <end position="158"/>
    </location>
</feature>
<dbReference type="InterPro" id="IPR055344">
    <property type="entry name" value="SecD_SecF_C_bact"/>
</dbReference>
<comment type="function">
    <text evidence="9 12">Part of the Sec protein translocase complex. Interacts with the SecYEG preprotein conducting channel. SecDF uses the proton motive force (PMF) to complete protein translocation after the ATP-dependent function of SecA.</text>
</comment>
<gene>
    <name evidence="12" type="primary">secF</name>
    <name evidence="14" type="ORF">SAMN05444336_101851</name>
</gene>
<evidence type="ECO:0000313" key="14">
    <source>
        <dbReference type="EMBL" id="SDW37493.1"/>
    </source>
</evidence>
<evidence type="ECO:0000256" key="8">
    <source>
        <dbReference type="ARBA" id="ARBA00023136"/>
    </source>
</evidence>
<evidence type="ECO:0000256" key="3">
    <source>
        <dbReference type="ARBA" id="ARBA00022475"/>
    </source>
</evidence>
<dbReference type="InterPro" id="IPR022813">
    <property type="entry name" value="SecD/SecF_arch_bac"/>
</dbReference>
<dbReference type="GO" id="GO:0005886">
    <property type="term" value="C:plasma membrane"/>
    <property type="evidence" value="ECO:0007669"/>
    <property type="project" value="UniProtKB-SubCell"/>
</dbReference>
<keyword evidence="2 12" id="KW-0813">Transport</keyword>
<protein>
    <recommendedName>
        <fullName evidence="12">Protein-export membrane protein SecF</fullName>
    </recommendedName>
</protein>
<feature type="transmembrane region" description="Helical" evidence="12">
    <location>
        <begin position="243"/>
        <end position="261"/>
    </location>
</feature>
<evidence type="ECO:0000313" key="15">
    <source>
        <dbReference type="Proteomes" id="UP000199118"/>
    </source>
</evidence>
<feature type="transmembrane region" description="Helical" evidence="12">
    <location>
        <begin position="165"/>
        <end position="186"/>
    </location>
</feature>
<evidence type="ECO:0000256" key="5">
    <source>
        <dbReference type="ARBA" id="ARBA00022927"/>
    </source>
</evidence>
<keyword evidence="5 12" id="KW-0653">Protein transport</keyword>
<dbReference type="GO" id="GO:0043952">
    <property type="term" value="P:protein transport by the Sec complex"/>
    <property type="evidence" value="ECO:0007669"/>
    <property type="project" value="UniProtKB-UniRule"/>
</dbReference>
<dbReference type="RefSeq" id="WP_092679850.1">
    <property type="nucleotide sequence ID" value="NZ_FNMZ01000001.1"/>
</dbReference>
<evidence type="ECO:0000256" key="7">
    <source>
        <dbReference type="ARBA" id="ARBA00023010"/>
    </source>
</evidence>
<evidence type="ECO:0000256" key="10">
    <source>
        <dbReference type="ARBA" id="ARBA00060856"/>
    </source>
</evidence>
<keyword evidence="7 12" id="KW-0811">Translocation</keyword>
<comment type="subcellular location">
    <subcellularLocation>
        <location evidence="1 12">Cell membrane</location>
        <topology evidence="1 12">Multi-pass membrane protein</topology>
    </subcellularLocation>
</comment>
<evidence type="ECO:0000256" key="2">
    <source>
        <dbReference type="ARBA" id="ARBA00022448"/>
    </source>
</evidence>
<evidence type="ECO:0000256" key="1">
    <source>
        <dbReference type="ARBA" id="ARBA00004651"/>
    </source>
</evidence>
<dbReference type="STRING" id="356660.SAMN05444336_101851"/>
<dbReference type="InterPro" id="IPR022645">
    <property type="entry name" value="SecD/SecF_bac"/>
</dbReference>
<dbReference type="GO" id="GO:0006605">
    <property type="term" value="P:protein targeting"/>
    <property type="evidence" value="ECO:0007669"/>
    <property type="project" value="UniProtKB-UniRule"/>
</dbReference>
<dbReference type="Pfam" id="PF07549">
    <property type="entry name" value="Sec_GG"/>
    <property type="match status" value="1"/>
</dbReference>
<dbReference type="PANTHER" id="PTHR30081:SF8">
    <property type="entry name" value="PROTEIN TRANSLOCASE SUBUNIT SECF"/>
    <property type="match status" value="1"/>
</dbReference>
<dbReference type="SUPFAM" id="SSF82866">
    <property type="entry name" value="Multidrug efflux transporter AcrB transmembrane domain"/>
    <property type="match status" value="1"/>
</dbReference>
<evidence type="ECO:0000256" key="12">
    <source>
        <dbReference type="HAMAP-Rule" id="MF_01464"/>
    </source>
</evidence>
<dbReference type="Proteomes" id="UP000199118">
    <property type="component" value="Unassembled WGS sequence"/>
</dbReference>
<dbReference type="InterPro" id="IPR022646">
    <property type="entry name" value="SecD/SecF_CS"/>
</dbReference>
<evidence type="ECO:0000259" key="13">
    <source>
        <dbReference type="Pfam" id="PF02355"/>
    </source>
</evidence>
<dbReference type="AlphaFoldDB" id="A0A1H2T0L1"/>
<evidence type="ECO:0000256" key="11">
    <source>
        <dbReference type="ARBA" id="ARBA00061053"/>
    </source>
</evidence>
<dbReference type="EMBL" id="FNMZ01000001">
    <property type="protein sequence ID" value="SDW37493.1"/>
    <property type="molecule type" value="Genomic_DNA"/>
</dbReference>
<dbReference type="FunFam" id="1.20.1640.10:FF:000024">
    <property type="entry name" value="Multifunctional fusion protein"/>
    <property type="match status" value="1"/>
</dbReference>
<dbReference type="PANTHER" id="PTHR30081">
    <property type="entry name" value="PROTEIN-EXPORT MEMBRANE PROTEIN SEC"/>
    <property type="match status" value="1"/>
</dbReference>
<evidence type="ECO:0000256" key="9">
    <source>
        <dbReference type="ARBA" id="ARBA00059018"/>
    </source>
</evidence>
<comment type="similarity">
    <text evidence="12">Belongs to the SecD/SecF family. SecF subfamily.</text>
</comment>
<comment type="similarity">
    <text evidence="10">In the C-terminal section; belongs to the SecD/SecF family. SecF subfamily.</text>
</comment>
<evidence type="ECO:0000256" key="6">
    <source>
        <dbReference type="ARBA" id="ARBA00022989"/>
    </source>
</evidence>
<sequence length="318" mass="33981">MRLKLIPDDTKIDFMGFRRIAVAFSIVLIVASLAVTALQGLNFGIDFKGGIMIEARTEGPADVGAIRSAVSDLGLGDVAVQGFGAPQDVLIRIGVQEGDGNAQMQVVGQVEAALQEAIGGIETRRVEVVGPKVSGELVQQGALAVGLAVFFMLIYIWLRFEWQFALGAVIALVHDVVLTIGVFSVTSLEFNLSIIAALLTIVGYSLNDTVIVFDRIRENLRKFKQMSLAEVLNLSINETLSRTLMTSGTTLVALVALWALGGEVIRGFTLAMIWGIVVGTYSSIFIASVLVLRLGVKRDWSKPDKTGPAGTNFGGAQV</sequence>
<dbReference type="Gene3D" id="1.20.1640.10">
    <property type="entry name" value="Multidrug efflux transporter AcrB transmembrane domain"/>
    <property type="match status" value="1"/>
</dbReference>
<accession>A0A1H2T0L1</accession>
<feature type="transmembrane region" description="Helical" evidence="12">
    <location>
        <begin position="267"/>
        <end position="292"/>
    </location>
</feature>
<dbReference type="GO" id="GO:0015450">
    <property type="term" value="F:protein-transporting ATPase activity"/>
    <property type="evidence" value="ECO:0007669"/>
    <property type="project" value="InterPro"/>
</dbReference>
<reference evidence="14 15" key="1">
    <citation type="submission" date="2016-10" db="EMBL/GenBank/DDBJ databases">
        <authorList>
            <person name="de Groot N.N."/>
        </authorList>
    </citation>
    <scope>NUCLEOTIDE SEQUENCE [LARGE SCALE GENOMIC DNA]</scope>
    <source>
        <strain evidence="14 15">DSM 17890</strain>
    </source>
</reference>
<keyword evidence="6 12" id="KW-1133">Transmembrane helix</keyword>
<dbReference type="NCBIfam" id="TIGR00966">
    <property type="entry name" value="transloc_SecF"/>
    <property type="match status" value="1"/>
</dbReference>
<keyword evidence="3 12" id="KW-1003">Cell membrane</keyword>
<dbReference type="InterPro" id="IPR005665">
    <property type="entry name" value="SecF_bac"/>
</dbReference>
<dbReference type="PRINTS" id="PR01755">
    <property type="entry name" value="SECFTRNLCASE"/>
</dbReference>
<feature type="transmembrane region" description="Helical" evidence="12">
    <location>
        <begin position="192"/>
        <end position="213"/>
    </location>
</feature>
<keyword evidence="15" id="KW-1185">Reference proteome</keyword>
<dbReference type="Pfam" id="PF02355">
    <property type="entry name" value="SecD_SecF_C"/>
    <property type="match status" value="1"/>
</dbReference>
<comment type="similarity">
    <text evidence="11">In the N-terminal section; belongs to the SecD/SecF family. SecD subfamily.</text>
</comment>
<dbReference type="InterPro" id="IPR048634">
    <property type="entry name" value="SecD_SecF_C"/>
</dbReference>
<name>A0A1H2T0L1_9RHOB</name>
<comment type="subunit">
    <text evidence="12">Forms a complex with SecD. Part of the essential Sec protein translocation apparatus which comprises SecA, SecYEG and auxiliary proteins SecDF-YajC and YidC.</text>
</comment>
<dbReference type="GO" id="GO:0065002">
    <property type="term" value="P:intracellular protein transmembrane transport"/>
    <property type="evidence" value="ECO:0007669"/>
    <property type="project" value="UniProtKB-UniRule"/>
</dbReference>
<organism evidence="14 15">
    <name type="scientific">Albimonas donghaensis</name>
    <dbReference type="NCBI Taxonomy" id="356660"/>
    <lineage>
        <taxon>Bacteria</taxon>
        <taxon>Pseudomonadati</taxon>
        <taxon>Pseudomonadota</taxon>
        <taxon>Alphaproteobacteria</taxon>
        <taxon>Rhodobacterales</taxon>
        <taxon>Paracoccaceae</taxon>
        <taxon>Albimonas</taxon>
    </lineage>
</organism>
<keyword evidence="4 12" id="KW-0812">Transmembrane</keyword>
<dbReference type="HAMAP" id="MF_01464_B">
    <property type="entry name" value="SecF_B"/>
    <property type="match status" value="1"/>
</dbReference>
<feature type="domain" description="Protein export membrane protein SecD/SecF C-terminal" evidence="13">
    <location>
        <begin position="110"/>
        <end position="295"/>
    </location>
</feature>